<evidence type="ECO:0000313" key="1">
    <source>
        <dbReference type="EMBL" id="RGD74535.1"/>
    </source>
</evidence>
<dbReference type="Proteomes" id="UP000261212">
    <property type="component" value="Unassembled WGS sequence"/>
</dbReference>
<accession>A0A3E3DZN4</accession>
<protein>
    <submittedName>
        <fullName evidence="1">Uncharacterized protein</fullName>
    </submittedName>
</protein>
<gene>
    <name evidence="1" type="ORF">DW687_07200</name>
</gene>
<evidence type="ECO:0000313" key="2">
    <source>
        <dbReference type="Proteomes" id="UP000261212"/>
    </source>
</evidence>
<reference evidence="1 2" key="1">
    <citation type="submission" date="2018-08" db="EMBL/GenBank/DDBJ databases">
        <title>A genome reference for cultivated species of the human gut microbiota.</title>
        <authorList>
            <person name="Zou Y."/>
            <person name="Xue W."/>
            <person name="Luo G."/>
        </authorList>
    </citation>
    <scope>NUCLEOTIDE SEQUENCE [LARGE SCALE GENOMIC DNA]</scope>
    <source>
        <strain evidence="1 2">AM25-6</strain>
    </source>
</reference>
<sequence length="154" mass="17726">MPQVTKEGKYIFGWSVIKEDYTLNIPSMAMEEYEMVKEDKVFIFSGSKSTGGFCVTRKGLLKNSKLRGILYDNPRLMNYELKEGELIKYKGRSYAYLNINDGEIKISKDMIDKLDLKLGDKLLSIRSSDIAFTMGLKGQLIERAKNYEGYIEVY</sequence>
<organism evidence="1 2">
    <name type="scientific">Anaerofustis stercorihominis</name>
    <dbReference type="NCBI Taxonomy" id="214853"/>
    <lineage>
        <taxon>Bacteria</taxon>
        <taxon>Bacillati</taxon>
        <taxon>Bacillota</taxon>
        <taxon>Clostridia</taxon>
        <taxon>Eubacteriales</taxon>
        <taxon>Eubacteriaceae</taxon>
        <taxon>Anaerofustis</taxon>
    </lineage>
</organism>
<dbReference type="EMBL" id="QUSM01000003">
    <property type="protein sequence ID" value="RGD74535.1"/>
    <property type="molecule type" value="Genomic_DNA"/>
</dbReference>
<comment type="caution">
    <text evidence="1">The sequence shown here is derived from an EMBL/GenBank/DDBJ whole genome shotgun (WGS) entry which is preliminary data.</text>
</comment>
<dbReference type="AlphaFoldDB" id="A0A3E3DZN4"/>
<proteinExistence type="predicted"/>
<name>A0A3E3DZN4_9FIRM</name>
<dbReference type="RefSeq" id="WP_117532233.1">
    <property type="nucleotide sequence ID" value="NZ_QUSM01000003.1"/>
</dbReference>